<gene>
    <name evidence="3" type="ORF">METZ01_LOCUS208967</name>
</gene>
<dbReference type="SMART" id="SM00044">
    <property type="entry name" value="CYCc"/>
    <property type="match status" value="1"/>
</dbReference>
<evidence type="ECO:0000259" key="2">
    <source>
        <dbReference type="PROSITE" id="PS50125"/>
    </source>
</evidence>
<feature type="coiled-coil region" evidence="1">
    <location>
        <begin position="3"/>
        <end position="54"/>
    </location>
</feature>
<dbReference type="PANTHER" id="PTHR43081:SF18">
    <property type="entry name" value="BLL7624 PROTEIN"/>
    <property type="match status" value="1"/>
</dbReference>
<dbReference type="GO" id="GO:0006171">
    <property type="term" value="P:cAMP biosynthetic process"/>
    <property type="evidence" value="ECO:0007669"/>
    <property type="project" value="TreeGrafter"/>
</dbReference>
<name>A0A382F1N6_9ZZZZ</name>
<dbReference type="EMBL" id="UINC01047180">
    <property type="protein sequence ID" value="SVB56113.1"/>
    <property type="molecule type" value="Genomic_DNA"/>
</dbReference>
<dbReference type="SUPFAM" id="SSF55073">
    <property type="entry name" value="Nucleotide cyclase"/>
    <property type="match status" value="1"/>
</dbReference>
<feature type="non-terminal residue" evidence="3">
    <location>
        <position position="266"/>
    </location>
</feature>
<dbReference type="CDD" id="cd07302">
    <property type="entry name" value="CHD"/>
    <property type="match status" value="1"/>
</dbReference>
<protein>
    <recommendedName>
        <fullName evidence="2">Guanylate cyclase domain-containing protein</fullName>
    </recommendedName>
</protein>
<keyword evidence="1" id="KW-0175">Coiled coil</keyword>
<dbReference type="InterPro" id="IPR001054">
    <property type="entry name" value="A/G_cyclase"/>
</dbReference>
<dbReference type="GO" id="GO:0035556">
    <property type="term" value="P:intracellular signal transduction"/>
    <property type="evidence" value="ECO:0007669"/>
    <property type="project" value="InterPro"/>
</dbReference>
<dbReference type="PROSITE" id="PS50125">
    <property type="entry name" value="GUANYLATE_CYCLASE_2"/>
    <property type="match status" value="1"/>
</dbReference>
<organism evidence="3">
    <name type="scientific">marine metagenome</name>
    <dbReference type="NCBI Taxonomy" id="408172"/>
    <lineage>
        <taxon>unclassified sequences</taxon>
        <taxon>metagenomes</taxon>
        <taxon>ecological metagenomes</taxon>
    </lineage>
</organism>
<dbReference type="PANTHER" id="PTHR43081">
    <property type="entry name" value="ADENYLATE CYCLASE, TERMINAL-DIFFERENTIATION SPECIFIC-RELATED"/>
    <property type="match status" value="1"/>
</dbReference>
<dbReference type="InterPro" id="IPR029787">
    <property type="entry name" value="Nucleotide_cyclase"/>
</dbReference>
<proteinExistence type="predicted"/>
<dbReference type="Gene3D" id="3.30.70.1230">
    <property type="entry name" value="Nucleotide cyclase"/>
    <property type="match status" value="1"/>
</dbReference>
<dbReference type="InterPro" id="IPR050697">
    <property type="entry name" value="Adenylyl/Guanylyl_Cyclase_3/4"/>
</dbReference>
<sequence>MDKELEKDEIKILKSQIAKLTLEGKLRKDIGNELERQKKLALEAKNELHLLTEKLSKYLSPQLYDILFSGYESTSASSSRKKLTIFFSDLVQFTRLSDKLEPEELTEMLNFYLTEMSNIALESGGTIDKYIGDAILIFFGDPESSGHQEDAAKCVSMAIDMQKRMKELRNNWIKDFGLEKPLSARIGISTGYCSVGNFGSASRLDYTVIGSAVNLAARLQTSCKEDGILLSKDTYWQVKEKFQCNNAGKIEVKGFAEAISTYEVLF</sequence>
<dbReference type="Pfam" id="PF00211">
    <property type="entry name" value="Guanylate_cyc"/>
    <property type="match status" value="1"/>
</dbReference>
<accession>A0A382F1N6</accession>
<reference evidence="3" key="1">
    <citation type="submission" date="2018-05" db="EMBL/GenBank/DDBJ databases">
        <authorList>
            <person name="Lanie J.A."/>
            <person name="Ng W.-L."/>
            <person name="Kazmierczak K.M."/>
            <person name="Andrzejewski T.M."/>
            <person name="Davidsen T.M."/>
            <person name="Wayne K.J."/>
            <person name="Tettelin H."/>
            <person name="Glass J.I."/>
            <person name="Rusch D."/>
            <person name="Podicherti R."/>
            <person name="Tsui H.-C.T."/>
            <person name="Winkler M.E."/>
        </authorList>
    </citation>
    <scope>NUCLEOTIDE SEQUENCE</scope>
</reference>
<feature type="domain" description="Guanylate cyclase" evidence="2">
    <location>
        <begin position="84"/>
        <end position="220"/>
    </location>
</feature>
<evidence type="ECO:0000256" key="1">
    <source>
        <dbReference type="SAM" id="Coils"/>
    </source>
</evidence>
<dbReference type="AlphaFoldDB" id="A0A382F1N6"/>
<evidence type="ECO:0000313" key="3">
    <source>
        <dbReference type="EMBL" id="SVB56113.1"/>
    </source>
</evidence>